<comment type="caution">
    <text evidence="3">The sequence shown here is derived from an EMBL/GenBank/DDBJ whole genome shotgun (WGS) entry which is preliminary data.</text>
</comment>
<feature type="transmembrane region" description="Helical" evidence="2">
    <location>
        <begin position="49"/>
        <end position="66"/>
    </location>
</feature>
<name>A0A835PFB3_VANPL</name>
<gene>
    <name evidence="3" type="ORF">HPP92_025400</name>
</gene>
<keyword evidence="2" id="KW-0472">Membrane</keyword>
<evidence type="ECO:0000256" key="1">
    <source>
        <dbReference type="SAM" id="MobiDB-lite"/>
    </source>
</evidence>
<proteinExistence type="predicted"/>
<feature type="region of interest" description="Disordered" evidence="1">
    <location>
        <begin position="1"/>
        <end position="31"/>
    </location>
</feature>
<sequence length="110" mass="11901">MAASSQMKKRVKRQTSEGTSSSSSVASPSSIRPKPLACRVYIGRIGSPYCAFIALALLFVLCATWNDTTSEGHVLNFTLSISSMSSRTTLKHSPRYGSGFRGMFCLSSRP</sequence>
<keyword evidence="2" id="KW-0812">Transmembrane</keyword>
<dbReference type="EMBL" id="JADCNL010000014">
    <property type="protein sequence ID" value="KAG0452736.1"/>
    <property type="molecule type" value="Genomic_DNA"/>
</dbReference>
<keyword evidence="4" id="KW-1185">Reference proteome</keyword>
<protein>
    <submittedName>
        <fullName evidence="3">Uncharacterized protein</fullName>
    </submittedName>
</protein>
<feature type="compositionally biased region" description="Low complexity" evidence="1">
    <location>
        <begin position="16"/>
        <end position="30"/>
    </location>
</feature>
<dbReference type="AlphaFoldDB" id="A0A835PFB3"/>
<evidence type="ECO:0000313" key="4">
    <source>
        <dbReference type="Proteomes" id="UP000636800"/>
    </source>
</evidence>
<organism evidence="3 4">
    <name type="scientific">Vanilla planifolia</name>
    <name type="common">Vanilla</name>
    <dbReference type="NCBI Taxonomy" id="51239"/>
    <lineage>
        <taxon>Eukaryota</taxon>
        <taxon>Viridiplantae</taxon>
        <taxon>Streptophyta</taxon>
        <taxon>Embryophyta</taxon>
        <taxon>Tracheophyta</taxon>
        <taxon>Spermatophyta</taxon>
        <taxon>Magnoliopsida</taxon>
        <taxon>Liliopsida</taxon>
        <taxon>Asparagales</taxon>
        <taxon>Orchidaceae</taxon>
        <taxon>Vanilloideae</taxon>
        <taxon>Vanilleae</taxon>
        <taxon>Vanilla</taxon>
    </lineage>
</organism>
<dbReference type="OrthoDB" id="196709at2759"/>
<reference evidence="3 4" key="1">
    <citation type="journal article" date="2020" name="Nat. Food">
        <title>A phased Vanilla planifolia genome enables genetic improvement of flavour and production.</title>
        <authorList>
            <person name="Hasing T."/>
            <person name="Tang H."/>
            <person name="Brym M."/>
            <person name="Khazi F."/>
            <person name="Huang T."/>
            <person name="Chambers A.H."/>
        </authorList>
    </citation>
    <scope>NUCLEOTIDE SEQUENCE [LARGE SCALE GENOMIC DNA]</scope>
    <source>
        <tissue evidence="3">Leaf</tissue>
    </source>
</reference>
<dbReference type="Proteomes" id="UP000636800">
    <property type="component" value="Unassembled WGS sequence"/>
</dbReference>
<evidence type="ECO:0000313" key="3">
    <source>
        <dbReference type="EMBL" id="KAG0452736.1"/>
    </source>
</evidence>
<keyword evidence="2" id="KW-1133">Transmembrane helix</keyword>
<accession>A0A835PFB3</accession>
<evidence type="ECO:0000256" key="2">
    <source>
        <dbReference type="SAM" id="Phobius"/>
    </source>
</evidence>